<dbReference type="GO" id="GO:0016125">
    <property type="term" value="P:sterol metabolic process"/>
    <property type="evidence" value="ECO:0007669"/>
    <property type="project" value="TreeGrafter"/>
</dbReference>
<dbReference type="InParanoid" id="F4SB61"/>
<dbReference type="VEuPathDB" id="FungiDB:MELLADRAFT_41032"/>
<organism evidence="2">
    <name type="scientific">Melampsora larici-populina (strain 98AG31 / pathotype 3-4-7)</name>
    <name type="common">Poplar leaf rust fungus</name>
    <dbReference type="NCBI Taxonomy" id="747676"/>
    <lineage>
        <taxon>Eukaryota</taxon>
        <taxon>Fungi</taxon>
        <taxon>Dikarya</taxon>
        <taxon>Basidiomycota</taxon>
        <taxon>Pucciniomycotina</taxon>
        <taxon>Pucciniomycetes</taxon>
        <taxon>Pucciniales</taxon>
        <taxon>Melampsoraceae</taxon>
        <taxon>Melampsora</taxon>
    </lineage>
</organism>
<protein>
    <submittedName>
        <fullName evidence="1">Family 1 glycosyltransferase</fullName>
    </submittedName>
</protein>
<dbReference type="EMBL" id="GL883185">
    <property type="protein sequence ID" value="EGF98088.1"/>
    <property type="molecule type" value="Genomic_DNA"/>
</dbReference>
<dbReference type="PANTHER" id="PTHR48050">
    <property type="entry name" value="STEROL 3-BETA-GLUCOSYLTRANSFERASE"/>
    <property type="match status" value="1"/>
</dbReference>
<dbReference type="InterPro" id="IPR050426">
    <property type="entry name" value="Glycosyltransferase_28"/>
</dbReference>
<dbReference type="KEGG" id="mlr:MELLADRAFT_41032"/>
<dbReference type="Proteomes" id="UP000001072">
    <property type="component" value="Unassembled WGS sequence"/>
</dbReference>
<dbReference type="eggNOG" id="KOG1192">
    <property type="taxonomic scope" value="Eukaryota"/>
</dbReference>
<accession>F4SB61</accession>
<evidence type="ECO:0000313" key="2">
    <source>
        <dbReference type="Proteomes" id="UP000001072"/>
    </source>
</evidence>
<name>F4SB61_MELLP</name>
<evidence type="ECO:0000313" key="1">
    <source>
        <dbReference type="EMBL" id="EGF98088.1"/>
    </source>
</evidence>
<dbReference type="Gene3D" id="3.40.50.2000">
    <property type="entry name" value="Glycogen Phosphorylase B"/>
    <property type="match status" value="2"/>
</dbReference>
<keyword evidence="1" id="KW-0808">Transferase</keyword>
<dbReference type="OrthoDB" id="3206488at2759"/>
<keyword evidence="2" id="KW-1185">Reference proteome</keyword>
<dbReference type="PANTHER" id="PTHR48050:SF25">
    <property type="entry name" value="STEROL 3-BETA-GLUCOSYLTRANSFERASE"/>
    <property type="match status" value="1"/>
</dbReference>
<gene>
    <name evidence="1" type="ORF">MELLADRAFT_41032</name>
</gene>
<proteinExistence type="predicted"/>
<dbReference type="GeneID" id="18927938"/>
<dbReference type="RefSeq" id="XP_007418613.1">
    <property type="nucleotide sequence ID" value="XM_007418551.1"/>
</dbReference>
<reference evidence="2" key="1">
    <citation type="journal article" date="2011" name="Proc. Natl. Acad. Sci. U.S.A.">
        <title>Obligate biotrophy features unraveled by the genomic analysis of rust fungi.</title>
        <authorList>
            <person name="Duplessis S."/>
            <person name="Cuomo C.A."/>
            <person name="Lin Y.-C."/>
            <person name="Aerts A."/>
            <person name="Tisserant E."/>
            <person name="Veneault-Fourrey C."/>
            <person name="Joly D.L."/>
            <person name="Hacquard S."/>
            <person name="Amselem J."/>
            <person name="Cantarel B.L."/>
            <person name="Chiu R."/>
            <person name="Coutinho P.M."/>
            <person name="Feau N."/>
            <person name="Field M."/>
            <person name="Frey P."/>
            <person name="Gelhaye E."/>
            <person name="Goldberg J."/>
            <person name="Grabherr M.G."/>
            <person name="Kodira C.D."/>
            <person name="Kohler A."/>
            <person name="Kuees U."/>
            <person name="Lindquist E.A."/>
            <person name="Lucas S.M."/>
            <person name="Mago R."/>
            <person name="Mauceli E."/>
            <person name="Morin E."/>
            <person name="Murat C."/>
            <person name="Pangilinan J.L."/>
            <person name="Park R."/>
            <person name="Pearson M."/>
            <person name="Quesneville H."/>
            <person name="Rouhier N."/>
            <person name="Sakthikumar S."/>
            <person name="Salamov A.A."/>
            <person name="Schmutz J."/>
            <person name="Selles B."/>
            <person name="Shapiro H."/>
            <person name="Tanguay P."/>
            <person name="Tuskan G.A."/>
            <person name="Henrissat B."/>
            <person name="Van de Peer Y."/>
            <person name="Rouze P."/>
            <person name="Ellis J.G."/>
            <person name="Dodds P.N."/>
            <person name="Schein J.E."/>
            <person name="Zhong S."/>
            <person name="Hamelin R.C."/>
            <person name="Grigoriev I.V."/>
            <person name="Szabo L.J."/>
            <person name="Martin F."/>
        </authorList>
    </citation>
    <scope>NUCLEOTIDE SEQUENCE [LARGE SCALE GENOMIC DNA]</scope>
    <source>
        <strain evidence="2">98AG31 / pathotype 3-4-7</strain>
    </source>
</reference>
<feature type="non-terminal residue" evidence="1">
    <location>
        <position position="1"/>
    </location>
</feature>
<dbReference type="SUPFAM" id="SSF53756">
    <property type="entry name" value="UDP-Glycosyltransferase/glycogen phosphorylase"/>
    <property type="match status" value="1"/>
</dbReference>
<dbReference type="GO" id="GO:0008194">
    <property type="term" value="F:UDP-glycosyltransferase activity"/>
    <property type="evidence" value="ECO:0007669"/>
    <property type="project" value="TreeGrafter"/>
</dbReference>
<sequence>PFLHCFSPSVVERPKAWDPLVTITGYWFLNEKPETIRNKTPEDEIPQGLEQFIHRAWGNRKKIVYIGFGSVIVEDLPKMTKTIVKAVSDAEVYAVVSAGWSGQESKASNEKGPEVVKKNELFTENMFYIKSVLHDWLFPKIDAVVHHGGIGTTAASLRGMYSNNSTSLLQV</sequence>
<dbReference type="HOGENOM" id="CLU_1566629_0_0_1"/>
<dbReference type="AlphaFoldDB" id="F4SB61"/>